<evidence type="ECO:0000313" key="3">
    <source>
        <dbReference type="Proteomes" id="UP000683360"/>
    </source>
</evidence>
<dbReference type="EMBL" id="CAJPWZ010000141">
    <property type="protein sequence ID" value="CAG2186650.1"/>
    <property type="molecule type" value="Genomic_DNA"/>
</dbReference>
<proteinExistence type="predicted"/>
<organism evidence="2 3">
    <name type="scientific">Mytilus edulis</name>
    <name type="common">Blue mussel</name>
    <dbReference type="NCBI Taxonomy" id="6550"/>
    <lineage>
        <taxon>Eukaryota</taxon>
        <taxon>Metazoa</taxon>
        <taxon>Spiralia</taxon>
        <taxon>Lophotrochozoa</taxon>
        <taxon>Mollusca</taxon>
        <taxon>Bivalvia</taxon>
        <taxon>Autobranchia</taxon>
        <taxon>Pteriomorphia</taxon>
        <taxon>Mytilida</taxon>
        <taxon>Mytiloidea</taxon>
        <taxon>Mytilidae</taxon>
        <taxon>Mytilinae</taxon>
        <taxon>Mytilus</taxon>
    </lineage>
</organism>
<gene>
    <name evidence="2" type="ORF">MEDL_2116</name>
</gene>
<accession>A0A8S3PRK6</accession>
<name>A0A8S3PRK6_MYTED</name>
<feature type="compositionally biased region" description="Acidic residues" evidence="1">
    <location>
        <begin position="162"/>
        <end position="172"/>
    </location>
</feature>
<dbReference type="OrthoDB" id="6123533at2759"/>
<feature type="region of interest" description="Disordered" evidence="1">
    <location>
        <begin position="155"/>
        <end position="339"/>
    </location>
</feature>
<evidence type="ECO:0000313" key="2">
    <source>
        <dbReference type="EMBL" id="CAG2186650.1"/>
    </source>
</evidence>
<feature type="compositionally biased region" description="Basic and acidic residues" evidence="1">
    <location>
        <begin position="173"/>
        <end position="197"/>
    </location>
</feature>
<feature type="compositionally biased region" description="Acidic residues" evidence="1">
    <location>
        <begin position="297"/>
        <end position="311"/>
    </location>
</feature>
<comment type="caution">
    <text evidence="2">The sequence shown here is derived from an EMBL/GenBank/DDBJ whole genome shotgun (WGS) entry which is preliminary data.</text>
</comment>
<feature type="compositionally biased region" description="Acidic residues" evidence="1">
    <location>
        <begin position="398"/>
        <end position="412"/>
    </location>
</feature>
<keyword evidence="3" id="KW-1185">Reference proteome</keyword>
<sequence length="430" mass="49792">MANWMDDALTLENKNIKNKDKVYDNVRSSVANRNKFIKSYSRKSKSRTSDIGYEEDDEDSIYSDTYSNNGRSNGRVKAPRVQITDGLEPCSCFPKRSNKHISSMLYEGLECKHSGLKGEPHAGVYNFANDWRNEFEGPDPEGIMPQKTNFVLGYPKPVNLDPDTDYDDEYSEPDYKDTRQSDRKTNLISKVKRESVSKKSLKPKAKPAKEKQEKEKETPFGGLLDFMEQDEEEKPESRQVTKGMPITLPRIGYSPPPPPSRERLSARSVARSLPPLPESPFLSRQKKTRTYKSNASEVDEISDENDEDNYSYDETQIRRHKRPMKGYDSSPRRFKGHYYDTATKKTRTYEITPNFRKGLGEWNAYINDRNRQTSMITGLQGRRTTNGNFYTRDNNVVPEDDEYDDDADDYEEEDKKPVPNKFLSKFKNKK</sequence>
<feature type="compositionally biased region" description="Polar residues" evidence="1">
    <location>
        <begin position="380"/>
        <end position="394"/>
    </location>
</feature>
<protein>
    <submittedName>
        <fullName evidence="2">Uncharacterized protein</fullName>
    </submittedName>
</protein>
<feature type="region of interest" description="Disordered" evidence="1">
    <location>
        <begin position="380"/>
        <end position="430"/>
    </location>
</feature>
<dbReference type="AlphaFoldDB" id="A0A8S3PRK6"/>
<evidence type="ECO:0000256" key="1">
    <source>
        <dbReference type="SAM" id="MobiDB-lite"/>
    </source>
</evidence>
<reference evidence="2" key="1">
    <citation type="submission" date="2021-03" db="EMBL/GenBank/DDBJ databases">
        <authorList>
            <person name="Bekaert M."/>
        </authorList>
    </citation>
    <scope>NUCLEOTIDE SEQUENCE</scope>
</reference>
<feature type="compositionally biased region" description="Basic and acidic residues" evidence="1">
    <location>
        <begin position="207"/>
        <end position="218"/>
    </location>
</feature>
<dbReference type="Proteomes" id="UP000683360">
    <property type="component" value="Unassembled WGS sequence"/>
</dbReference>